<gene>
    <name evidence="2" type="ORF">BRAA09T38190Z</name>
</gene>
<name>A0A3P5Y0D5_BRACM</name>
<dbReference type="SUPFAM" id="SSF56112">
    <property type="entry name" value="Protein kinase-like (PK-like)"/>
    <property type="match status" value="1"/>
</dbReference>
<dbReference type="PANTHER" id="PTHR48007">
    <property type="entry name" value="LEUCINE-RICH REPEAT RECEPTOR-LIKE PROTEIN KINASE PXC1"/>
    <property type="match status" value="1"/>
</dbReference>
<evidence type="ECO:0000313" key="2">
    <source>
        <dbReference type="EMBL" id="VDC60579.1"/>
    </source>
</evidence>
<dbReference type="Gene3D" id="1.10.510.10">
    <property type="entry name" value="Transferase(Phosphotransferase) domain 1"/>
    <property type="match status" value="1"/>
</dbReference>
<protein>
    <recommendedName>
        <fullName evidence="1">Protein kinase domain-containing protein</fullName>
    </recommendedName>
</protein>
<evidence type="ECO:0000259" key="1">
    <source>
        <dbReference type="PROSITE" id="PS50011"/>
    </source>
</evidence>
<dbReference type="InterPro" id="IPR046959">
    <property type="entry name" value="PRK1-6/SRF4-like"/>
</dbReference>
<dbReference type="PANTHER" id="PTHR48007:SF76">
    <property type="entry name" value="OS03G0145102 PROTEIN"/>
    <property type="match status" value="1"/>
</dbReference>
<dbReference type="GO" id="GO:0005524">
    <property type="term" value="F:ATP binding"/>
    <property type="evidence" value="ECO:0007669"/>
    <property type="project" value="InterPro"/>
</dbReference>
<dbReference type="Pfam" id="PF00069">
    <property type="entry name" value="Pkinase"/>
    <property type="match status" value="1"/>
</dbReference>
<feature type="domain" description="Protein kinase" evidence="1">
    <location>
        <begin position="1"/>
        <end position="270"/>
    </location>
</feature>
<dbReference type="Gene3D" id="3.30.200.20">
    <property type="entry name" value="Phosphorylase Kinase, domain 1"/>
    <property type="match status" value="1"/>
</dbReference>
<dbReference type="PROSITE" id="PS50011">
    <property type="entry name" value="PROTEIN_KINASE_DOM"/>
    <property type="match status" value="1"/>
</dbReference>
<organism evidence="2">
    <name type="scientific">Brassica campestris</name>
    <name type="common">Field mustard</name>
    <dbReference type="NCBI Taxonomy" id="3711"/>
    <lineage>
        <taxon>Eukaryota</taxon>
        <taxon>Viridiplantae</taxon>
        <taxon>Streptophyta</taxon>
        <taxon>Embryophyta</taxon>
        <taxon>Tracheophyta</taxon>
        <taxon>Spermatophyta</taxon>
        <taxon>Magnoliopsida</taxon>
        <taxon>eudicotyledons</taxon>
        <taxon>Gunneridae</taxon>
        <taxon>Pentapetalae</taxon>
        <taxon>rosids</taxon>
        <taxon>malvids</taxon>
        <taxon>Brassicales</taxon>
        <taxon>Brassicaceae</taxon>
        <taxon>Brassiceae</taxon>
        <taxon>Brassica</taxon>
    </lineage>
</organism>
<sequence>MDGRPVAVKRLTVSGLIKSQEEFESEMRKLGKLRHMNVVEIKGYYWTQSLRLLIFEFVSGEAYTDISRGGTSVIILGIARGLAYLHGSNITHYNLKATNVLIDAATWENLGWPGYWPRSWTERIGVQSPGVCMPDGQDNKEARCVRVWDLGAEGGDREEAGGVMVLCETVREGLEEGRVEECVDSRLRANFLAEEAIPVIKQEEYTHNYYYHSVLTFTHVGPENKPKPYNGLKYYIVGYFELAYKLQRIQQQEEQCRRPISNDDFNGHSV</sequence>
<accession>A0A3P5Y0D5</accession>
<dbReference type="EMBL" id="LR031568">
    <property type="protein sequence ID" value="VDC60579.1"/>
    <property type="molecule type" value="Genomic_DNA"/>
</dbReference>
<proteinExistence type="predicted"/>
<dbReference type="InterPro" id="IPR011009">
    <property type="entry name" value="Kinase-like_dom_sf"/>
</dbReference>
<reference evidence="2" key="1">
    <citation type="submission" date="2018-11" db="EMBL/GenBank/DDBJ databases">
        <authorList>
            <consortium name="Genoscope - CEA"/>
            <person name="William W."/>
        </authorList>
    </citation>
    <scope>NUCLEOTIDE SEQUENCE</scope>
</reference>
<dbReference type="AlphaFoldDB" id="A0A3P5Y0D5"/>
<dbReference type="GO" id="GO:0004672">
    <property type="term" value="F:protein kinase activity"/>
    <property type="evidence" value="ECO:0007669"/>
    <property type="project" value="InterPro"/>
</dbReference>
<dbReference type="InterPro" id="IPR000719">
    <property type="entry name" value="Prot_kinase_dom"/>
</dbReference>